<comment type="caution">
    <text evidence="1">The sequence shown here is derived from an EMBL/GenBank/DDBJ whole genome shotgun (WGS) entry which is preliminary data.</text>
</comment>
<dbReference type="EMBL" id="CATNWA010020173">
    <property type="protein sequence ID" value="CAI9617063.1"/>
    <property type="molecule type" value="Genomic_DNA"/>
</dbReference>
<protein>
    <recommendedName>
        <fullName evidence="3">Transposase Tc1-like domain-containing protein</fullName>
    </recommendedName>
</protein>
<evidence type="ECO:0008006" key="3">
    <source>
        <dbReference type="Google" id="ProtNLM"/>
    </source>
</evidence>
<organism evidence="1 2">
    <name type="scientific">Staurois parvus</name>
    <dbReference type="NCBI Taxonomy" id="386267"/>
    <lineage>
        <taxon>Eukaryota</taxon>
        <taxon>Metazoa</taxon>
        <taxon>Chordata</taxon>
        <taxon>Craniata</taxon>
        <taxon>Vertebrata</taxon>
        <taxon>Euteleostomi</taxon>
        <taxon>Amphibia</taxon>
        <taxon>Batrachia</taxon>
        <taxon>Anura</taxon>
        <taxon>Neobatrachia</taxon>
        <taxon>Ranoidea</taxon>
        <taxon>Ranidae</taxon>
        <taxon>Staurois</taxon>
    </lineage>
</organism>
<gene>
    <name evidence="1" type="ORF">SPARVUS_LOCUS15496443</name>
</gene>
<proteinExistence type="predicted"/>
<sequence length="61" mass="6954">MLQRTVHRSCQLSTESIVNNLQTLCGLQISTTTVSREFHGIGFHSAAFKPYIIKCNAKRWM</sequence>
<reference evidence="1" key="1">
    <citation type="submission" date="2023-05" db="EMBL/GenBank/DDBJ databases">
        <authorList>
            <person name="Stuckert A."/>
        </authorList>
    </citation>
    <scope>NUCLEOTIDE SEQUENCE</scope>
</reference>
<evidence type="ECO:0000313" key="2">
    <source>
        <dbReference type="Proteomes" id="UP001162483"/>
    </source>
</evidence>
<accession>A0ABN9H8L8</accession>
<keyword evidence="2" id="KW-1185">Reference proteome</keyword>
<dbReference type="Proteomes" id="UP001162483">
    <property type="component" value="Unassembled WGS sequence"/>
</dbReference>
<name>A0ABN9H8L8_9NEOB</name>
<evidence type="ECO:0000313" key="1">
    <source>
        <dbReference type="EMBL" id="CAI9617063.1"/>
    </source>
</evidence>